<dbReference type="InterPro" id="IPR000086">
    <property type="entry name" value="NUDIX_hydrolase_dom"/>
</dbReference>
<dbReference type="EMBL" id="QSOE01000044">
    <property type="protein sequence ID" value="RGI87501.1"/>
    <property type="molecule type" value="Genomic_DNA"/>
</dbReference>
<dbReference type="AlphaFoldDB" id="A0A374NMR4"/>
<comment type="similarity">
    <text evidence="1">Belongs to the Nudix hydrolase family.</text>
</comment>
<evidence type="ECO:0000259" key="2">
    <source>
        <dbReference type="PROSITE" id="PS51462"/>
    </source>
</evidence>
<dbReference type="Pfam" id="PF00293">
    <property type="entry name" value="NUDIX"/>
    <property type="match status" value="1"/>
</dbReference>
<reference evidence="3 4" key="1">
    <citation type="submission" date="2018-08" db="EMBL/GenBank/DDBJ databases">
        <title>A genome reference for cultivated species of the human gut microbiota.</title>
        <authorList>
            <person name="Zou Y."/>
            <person name="Xue W."/>
            <person name="Luo G."/>
        </authorList>
    </citation>
    <scope>NUCLEOTIDE SEQUENCE [LARGE SCALE GENOMIC DNA]</scope>
    <source>
        <strain evidence="3 4">TM10-1AC</strain>
    </source>
</reference>
<protein>
    <submittedName>
        <fullName evidence="3">NUDIX domain-containing protein</fullName>
    </submittedName>
</protein>
<dbReference type="SUPFAM" id="SSF55811">
    <property type="entry name" value="Nudix"/>
    <property type="match status" value="1"/>
</dbReference>
<name>A0A374NMR4_9FIRM</name>
<dbReference type="PANTHER" id="PTHR43736">
    <property type="entry name" value="ADP-RIBOSE PYROPHOSPHATASE"/>
    <property type="match status" value="1"/>
</dbReference>
<evidence type="ECO:0000256" key="1">
    <source>
        <dbReference type="ARBA" id="ARBA00005582"/>
    </source>
</evidence>
<dbReference type="RefSeq" id="WP_117982590.1">
    <property type="nucleotide sequence ID" value="NZ_QSOE01000044.1"/>
</dbReference>
<accession>A0A374NMR4</accession>
<dbReference type="Proteomes" id="UP000262524">
    <property type="component" value="Unassembled WGS sequence"/>
</dbReference>
<dbReference type="InterPro" id="IPR015797">
    <property type="entry name" value="NUDIX_hydrolase-like_dom_sf"/>
</dbReference>
<dbReference type="CDD" id="cd18875">
    <property type="entry name" value="NUDIX_Hydrolase"/>
    <property type="match status" value="1"/>
</dbReference>
<evidence type="ECO:0000313" key="3">
    <source>
        <dbReference type="EMBL" id="RGI87501.1"/>
    </source>
</evidence>
<comment type="caution">
    <text evidence="3">The sequence shown here is derived from an EMBL/GenBank/DDBJ whole genome shotgun (WGS) entry which is preliminary data.</text>
</comment>
<dbReference type="PROSITE" id="PS51462">
    <property type="entry name" value="NUDIX"/>
    <property type="match status" value="1"/>
</dbReference>
<feature type="domain" description="Nudix hydrolase" evidence="2">
    <location>
        <begin position="106"/>
        <end position="231"/>
    </location>
</feature>
<dbReference type="Gene3D" id="3.90.79.10">
    <property type="entry name" value="Nucleoside Triphosphate Pyrophosphohydrolase"/>
    <property type="match status" value="1"/>
</dbReference>
<sequence>MSRKNHKMIDGRLLQTNKKYSQLKIKQKEKIAEWMFQATRDYYMKKCTFPNDKHLEEVVDAVYEKIEDAEIWIPYGEVFKHYRSKQSDINKRVRKSLNEKEESRIEKVCFMNMCMIQDHKGNVLALDKVNDSYTGTTFPGGHVEANETFQKSMIREVWEETGLTIEAPKLGGLYHWHKGGVHYVITLYKADKFTGDLKSSEEGRVYWIPLEELKTKELATGMEHVLKILESEQVDGCYMHLEADGYVGDLY</sequence>
<proteinExistence type="inferred from homology"/>
<evidence type="ECO:0000313" key="4">
    <source>
        <dbReference type="Proteomes" id="UP000262524"/>
    </source>
</evidence>
<gene>
    <name evidence="3" type="ORF">DXD91_08040</name>
</gene>
<organism evidence="3 4">
    <name type="scientific">Anaerobutyricum hallii</name>
    <dbReference type="NCBI Taxonomy" id="39488"/>
    <lineage>
        <taxon>Bacteria</taxon>
        <taxon>Bacillati</taxon>
        <taxon>Bacillota</taxon>
        <taxon>Clostridia</taxon>
        <taxon>Lachnospirales</taxon>
        <taxon>Lachnospiraceae</taxon>
        <taxon>Anaerobutyricum</taxon>
    </lineage>
</organism>
<dbReference type="PANTHER" id="PTHR43736:SF1">
    <property type="entry name" value="DIHYDRONEOPTERIN TRIPHOSPHATE DIPHOSPHATASE"/>
    <property type="match status" value="1"/>
</dbReference>